<proteinExistence type="predicted"/>
<protein>
    <submittedName>
        <fullName evidence="3">Uncharacterized protein</fullName>
    </submittedName>
</protein>
<feature type="coiled-coil region" evidence="1">
    <location>
        <begin position="13"/>
        <end position="40"/>
    </location>
</feature>
<gene>
    <name evidence="3" type="ORF">BC781_1011336</name>
</gene>
<dbReference type="AlphaFoldDB" id="A0A315ZIA0"/>
<name>A0A315ZIA0_SEDFL</name>
<evidence type="ECO:0000256" key="1">
    <source>
        <dbReference type="SAM" id="Coils"/>
    </source>
</evidence>
<organism evidence="3 4">
    <name type="scientific">Sediminitomix flava</name>
    <dbReference type="NCBI Taxonomy" id="379075"/>
    <lineage>
        <taxon>Bacteria</taxon>
        <taxon>Pseudomonadati</taxon>
        <taxon>Bacteroidota</taxon>
        <taxon>Cytophagia</taxon>
        <taxon>Cytophagales</taxon>
        <taxon>Flammeovirgaceae</taxon>
        <taxon>Sediminitomix</taxon>
    </lineage>
</organism>
<keyword evidence="4" id="KW-1185">Reference proteome</keyword>
<dbReference type="Proteomes" id="UP000245535">
    <property type="component" value="Unassembled WGS sequence"/>
</dbReference>
<sequence>MENTKKDGVVRIKNDIELQRQALKTEANELRESIQSQFNDAYVEVEKKGKRYFFIGSAFFGAYLLVKWLLDGRKQQPELTENVVSKAVETNTGEELLVSEVKQNQGSKWYRMVMDRIALFILELAKQQLARFLADMGKQVSLGIEKKLNKSE</sequence>
<evidence type="ECO:0000313" key="3">
    <source>
        <dbReference type="EMBL" id="PWJ44943.1"/>
    </source>
</evidence>
<keyword evidence="2" id="KW-1133">Transmembrane helix</keyword>
<keyword evidence="2" id="KW-0472">Membrane</keyword>
<comment type="caution">
    <text evidence="3">The sequence shown here is derived from an EMBL/GenBank/DDBJ whole genome shotgun (WGS) entry which is preliminary data.</text>
</comment>
<feature type="transmembrane region" description="Helical" evidence="2">
    <location>
        <begin position="52"/>
        <end position="70"/>
    </location>
</feature>
<accession>A0A315ZIA0</accession>
<dbReference type="RefSeq" id="WP_109616405.1">
    <property type="nucleotide sequence ID" value="NZ_QGDO01000001.1"/>
</dbReference>
<evidence type="ECO:0000256" key="2">
    <source>
        <dbReference type="SAM" id="Phobius"/>
    </source>
</evidence>
<keyword evidence="1" id="KW-0175">Coiled coil</keyword>
<dbReference type="EMBL" id="QGDO01000001">
    <property type="protein sequence ID" value="PWJ44943.1"/>
    <property type="molecule type" value="Genomic_DNA"/>
</dbReference>
<evidence type="ECO:0000313" key="4">
    <source>
        <dbReference type="Proteomes" id="UP000245535"/>
    </source>
</evidence>
<reference evidence="3 4" key="1">
    <citation type="submission" date="2018-03" db="EMBL/GenBank/DDBJ databases">
        <title>Genomic Encyclopedia of Archaeal and Bacterial Type Strains, Phase II (KMG-II): from individual species to whole genera.</title>
        <authorList>
            <person name="Goeker M."/>
        </authorList>
    </citation>
    <scope>NUCLEOTIDE SEQUENCE [LARGE SCALE GENOMIC DNA]</scope>
    <source>
        <strain evidence="3 4">DSM 28229</strain>
    </source>
</reference>
<keyword evidence="2" id="KW-0812">Transmembrane</keyword>